<dbReference type="EC" id="3.1.26.4" evidence="2"/>
<evidence type="ECO:0000259" key="1">
    <source>
        <dbReference type="PROSITE" id="PS50879"/>
    </source>
</evidence>
<dbReference type="NCBIfam" id="NF005822">
    <property type="entry name" value="PRK07708.1"/>
    <property type="match status" value="1"/>
</dbReference>
<dbReference type="CDD" id="cd09279">
    <property type="entry name" value="RNase_HI_like"/>
    <property type="match status" value="1"/>
</dbReference>
<dbReference type="SUPFAM" id="SSF53098">
    <property type="entry name" value="Ribonuclease H-like"/>
    <property type="match status" value="1"/>
</dbReference>
<evidence type="ECO:0000313" key="3">
    <source>
        <dbReference type="Proteomes" id="UP000027936"/>
    </source>
</evidence>
<feature type="domain" description="RNase H type-1" evidence="1">
    <location>
        <begin position="70"/>
        <end position="207"/>
    </location>
</feature>
<dbReference type="InterPro" id="IPR036397">
    <property type="entry name" value="RNaseH_sf"/>
</dbReference>
<dbReference type="OrthoDB" id="2680098at2"/>
<dbReference type="RefSeq" id="WP_035197254.1">
    <property type="nucleotide sequence ID" value="NZ_JJRY01000018.1"/>
</dbReference>
<comment type="caution">
    <text evidence="2">The sequence shown here is derived from an EMBL/GenBank/DDBJ whole genome shotgun (WGS) entry which is preliminary data.</text>
</comment>
<dbReference type="InterPro" id="IPR002156">
    <property type="entry name" value="RNaseH_domain"/>
</dbReference>
<dbReference type="PANTHER" id="PTHR46387">
    <property type="entry name" value="POLYNUCLEOTIDYL TRANSFERASE, RIBONUCLEASE H-LIKE SUPERFAMILY PROTEIN"/>
    <property type="match status" value="1"/>
</dbReference>
<dbReference type="PATRIC" id="fig|1348973.3.peg.3558"/>
<organism evidence="2 3">
    <name type="scientific">Schinkia azotoformans MEV2011</name>
    <dbReference type="NCBI Taxonomy" id="1348973"/>
    <lineage>
        <taxon>Bacteria</taxon>
        <taxon>Bacillati</taxon>
        <taxon>Bacillota</taxon>
        <taxon>Bacilli</taxon>
        <taxon>Bacillales</taxon>
        <taxon>Bacillaceae</taxon>
        <taxon>Calidifontibacillus/Schinkia group</taxon>
        <taxon>Schinkia</taxon>
    </lineage>
</organism>
<name>A0A072NHC0_SCHAZ</name>
<dbReference type="AlphaFoldDB" id="A0A072NHC0"/>
<dbReference type="InterPro" id="IPR012337">
    <property type="entry name" value="RNaseH-like_sf"/>
</dbReference>
<dbReference type="PROSITE" id="PS50879">
    <property type="entry name" value="RNASE_H_1"/>
    <property type="match status" value="1"/>
</dbReference>
<dbReference type="Proteomes" id="UP000027936">
    <property type="component" value="Unassembled WGS sequence"/>
</dbReference>
<dbReference type="GO" id="GO:0004523">
    <property type="term" value="F:RNA-DNA hybrid ribonuclease activity"/>
    <property type="evidence" value="ECO:0007669"/>
    <property type="project" value="UniProtKB-EC"/>
</dbReference>
<dbReference type="Pfam" id="PF13456">
    <property type="entry name" value="RVT_3"/>
    <property type="match status" value="1"/>
</dbReference>
<dbReference type="EMBL" id="JJRY01000018">
    <property type="protein sequence ID" value="KEF37089.1"/>
    <property type="molecule type" value="Genomic_DNA"/>
</dbReference>
<evidence type="ECO:0000313" key="2">
    <source>
        <dbReference type="EMBL" id="KEF37089.1"/>
    </source>
</evidence>
<accession>A0A072NHC0</accession>
<dbReference type="GO" id="GO:0003676">
    <property type="term" value="F:nucleic acid binding"/>
    <property type="evidence" value="ECO:0007669"/>
    <property type="project" value="InterPro"/>
</dbReference>
<protein>
    <submittedName>
        <fullName evidence="2">Ribonuclease HI</fullName>
        <ecNumber evidence="2">3.1.26.4</ecNumber>
    </submittedName>
</protein>
<gene>
    <name evidence="2" type="ORF">M670_03681</name>
</gene>
<dbReference type="PANTHER" id="PTHR46387:SF2">
    <property type="entry name" value="RIBONUCLEASE HI"/>
    <property type="match status" value="1"/>
</dbReference>
<reference evidence="2 3" key="1">
    <citation type="submission" date="2014-04" db="EMBL/GenBank/DDBJ databases">
        <title>Draft genome sequence of Bacillus azotoformans MEV2011, a (co-) denitrifying strain unable to grow in the presence of oxygen.</title>
        <authorList>
            <person name="Nielsen M."/>
            <person name="Schreiber L."/>
            <person name="Finster K."/>
            <person name="Schramm A."/>
        </authorList>
    </citation>
    <scope>NUCLEOTIDE SEQUENCE [LARGE SCALE GENOMIC DNA]</scope>
    <source>
        <strain evidence="2 3">MEV2011</strain>
    </source>
</reference>
<proteinExistence type="predicted"/>
<dbReference type="Gene3D" id="3.30.420.10">
    <property type="entry name" value="Ribonuclease H-like superfamily/Ribonuclease H"/>
    <property type="match status" value="1"/>
</dbReference>
<keyword evidence="2" id="KW-0378">Hydrolase</keyword>
<sequence length="220" mass="25672">MKVSIHWTYKHPKGRQIELTSDFLPANEALFLVEDFEKTSRVKDIVFYDTSDQSWSKKELQQYVKGIETEPHDIVAFFDGGYDIDTRKAGLGVSIYFTQNNKQYRVRKNSSFDELESNNEAEYAAFWLLLQELENLGVHHIEVTFKGDSQVVLNQLSGDWPVYEDEFIRWIDRIEDKMKKLGIKPIYEPISRKLNKECDQLALQALNGIEIDSRIELQNG</sequence>